<dbReference type="CDD" id="cd22786">
    <property type="entry name" value="DPBB_YuiC-like"/>
    <property type="match status" value="1"/>
</dbReference>
<feature type="domain" description="LysM" evidence="3">
    <location>
        <begin position="25"/>
        <end position="68"/>
    </location>
</feature>
<keyword evidence="5" id="KW-1185">Reference proteome</keyword>
<accession>A0ABS2MXN7</accession>
<feature type="domain" description="LysM" evidence="3">
    <location>
        <begin position="74"/>
        <end position="117"/>
    </location>
</feature>
<dbReference type="Proteomes" id="UP001296943">
    <property type="component" value="Unassembled WGS sequence"/>
</dbReference>
<proteinExistence type="predicted"/>
<dbReference type="PANTHER" id="PTHR39160">
    <property type="entry name" value="CELL WALL-BINDING PROTEIN YOCH"/>
    <property type="match status" value="1"/>
</dbReference>
<dbReference type="RefSeq" id="WP_204498041.1">
    <property type="nucleotide sequence ID" value="NZ_JAFBDR010000004.1"/>
</dbReference>
<protein>
    <submittedName>
        <fullName evidence="4">3D (Asp-Asp-Asp) domain-containing protein</fullName>
    </submittedName>
</protein>
<dbReference type="CDD" id="cd00118">
    <property type="entry name" value="LysM"/>
    <property type="match status" value="2"/>
</dbReference>
<dbReference type="PROSITE" id="PS51782">
    <property type="entry name" value="LYSM"/>
    <property type="match status" value="2"/>
</dbReference>
<evidence type="ECO:0000256" key="2">
    <source>
        <dbReference type="SAM" id="SignalP"/>
    </source>
</evidence>
<evidence type="ECO:0000313" key="4">
    <source>
        <dbReference type="EMBL" id="MBM7570625.1"/>
    </source>
</evidence>
<evidence type="ECO:0000259" key="3">
    <source>
        <dbReference type="PROSITE" id="PS51782"/>
    </source>
</evidence>
<dbReference type="InterPro" id="IPR036908">
    <property type="entry name" value="RlpA-like_sf"/>
</dbReference>
<feature type="signal peptide" evidence="2">
    <location>
        <begin position="1"/>
        <end position="24"/>
    </location>
</feature>
<dbReference type="EMBL" id="JAFBDR010000004">
    <property type="protein sequence ID" value="MBM7570625.1"/>
    <property type="molecule type" value="Genomic_DNA"/>
</dbReference>
<dbReference type="Pfam" id="PF06725">
    <property type="entry name" value="3D"/>
    <property type="match status" value="1"/>
</dbReference>
<sequence>MNKIALSVVLVLLISTMVAIPASAKEYQVKKGDNLWTIARNYDTTVKKLKELNNLKSDIIYPNQKLQIESKKDNEYKVKKGDTLSHIALDYGVSVRELKQWNNLSSDLILIDQLLSIQRTGEGNRNSTTATESTTTFKQANSSSKTMTMTATAYTAECDGCSGITYTGINLLEDRNKKVIAVDPNVIPLGSEVYVEGYGRAIAGDIGGAIKGNRIDIHVPTKREAFAWGVRRVEVEVLE</sequence>
<dbReference type="Pfam" id="PF01476">
    <property type="entry name" value="LysM"/>
    <property type="match status" value="2"/>
</dbReference>
<evidence type="ECO:0000313" key="5">
    <source>
        <dbReference type="Proteomes" id="UP001296943"/>
    </source>
</evidence>
<reference evidence="4 5" key="1">
    <citation type="submission" date="2021-01" db="EMBL/GenBank/DDBJ databases">
        <title>Genomic Encyclopedia of Type Strains, Phase IV (KMG-IV): sequencing the most valuable type-strain genomes for metagenomic binning, comparative biology and taxonomic classification.</title>
        <authorList>
            <person name="Goeker M."/>
        </authorList>
    </citation>
    <scope>NUCLEOTIDE SEQUENCE [LARGE SCALE GENOMIC DNA]</scope>
    <source>
        <strain evidence="4 5">DSM 23711</strain>
    </source>
</reference>
<dbReference type="InterPro" id="IPR036779">
    <property type="entry name" value="LysM_dom_sf"/>
</dbReference>
<dbReference type="InterPro" id="IPR051933">
    <property type="entry name" value="Resuscitation_pf_RpfB"/>
</dbReference>
<dbReference type="PANTHER" id="PTHR39160:SF6">
    <property type="entry name" value="CELL WALL-BINDING PROTEIN YOCH"/>
    <property type="match status" value="1"/>
</dbReference>
<dbReference type="SMART" id="SM00257">
    <property type="entry name" value="LysM"/>
    <property type="match status" value="2"/>
</dbReference>
<name>A0ABS2MXN7_9BACI</name>
<dbReference type="SUPFAM" id="SSF50685">
    <property type="entry name" value="Barwin-like endoglucanases"/>
    <property type="match status" value="1"/>
</dbReference>
<dbReference type="Gene3D" id="2.40.40.10">
    <property type="entry name" value="RlpA-like domain"/>
    <property type="match status" value="1"/>
</dbReference>
<gene>
    <name evidence="4" type="ORF">JOC48_001103</name>
</gene>
<dbReference type="InterPro" id="IPR018392">
    <property type="entry name" value="LysM"/>
</dbReference>
<dbReference type="SUPFAM" id="SSF54106">
    <property type="entry name" value="LysM domain"/>
    <property type="match status" value="2"/>
</dbReference>
<feature type="chain" id="PRO_5045874417" evidence="2">
    <location>
        <begin position="25"/>
        <end position="239"/>
    </location>
</feature>
<comment type="caution">
    <text evidence="4">The sequence shown here is derived from an EMBL/GenBank/DDBJ whole genome shotgun (WGS) entry which is preliminary data.</text>
</comment>
<dbReference type="Gene3D" id="3.10.350.10">
    <property type="entry name" value="LysM domain"/>
    <property type="match status" value="2"/>
</dbReference>
<evidence type="ECO:0000256" key="1">
    <source>
        <dbReference type="ARBA" id="ARBA00022729"/>
    </source>
</evidence>
<keyword evidence="1 2" id="KW-0732">Signal</keyword>
<organism evidence="4 5">
    <name type="scientific">Aquibacillus albus</name>
    <dbReference type="NCBI Taxonomy" id="1168171"/>
    <lineage>
        <taxon>Bacteria</taxon>
        <taxon>Bacillati</taxon>
        <taxon>Bacillota</taxon>
        <taxon>Bacilli</taxon>
        <taxon>Bacillales</taxon>
        <taxon>Bacillaceae</taxon>
        <taxon>Aquibacillus</taxon>
    </lineage>
</organism>
<dbReference type="InterPro" id="IPR010611">
    <property type="entry name" value="3D_dom"/>
</dbReference>